<protein>
    <submittedName>
        <fullName evidence="3">Uncharacterized protein</fullName>
    </submittedName>
</protein>
<evidence type="ECO:0000313" key="4">
    <source>
        <dbReference type="Proteomes" id="UP001187192"/>
    </source>
</evidence>
<evidence type="ECO:0000313" key="2">
    <source>
        <dbReference type="EMBL" id="GMN19261.1"/>
    </source>
</evidence>
<accession>A0AA87YUH6</accession>
<comment type="caution">
    <text evidence="3">The sequence shown here is derived from an EMBL/GenBank/DDBJ whole genome shotgun (WGS) entry which is preliminary data.</text>
</comment>
<keyword evidence="4" id="KW-1185">Reference proteome</keyword>
<evidence type="ECO:0000313" key="3">
    <source>
        <dbReference type="EMBL" id="GMN19264.1"/>
    </source>
</evidence>
<dbReference type="AlphaFoldDB" id="A0AA87YUH6"/>
<gene>
    <name evidence="2" type="ORF">TIFTF001_042844</name>
    <name evidence="3" type="ORF">TIFTF001_042845</name>
</gene>
<dbReference type="EMBL" id="BTGU01002500">
    <property type="protein sequence ID" value="GMN19264.1"/>
    <property type="molecule type" value="Genomic_DNA"/>
</dbReference>
<name>A0AA87YUH6_FICCA</name>
<evidence type="ECO:0000256" key="1">
    <source>
        <dbReference type="SAM" id="MobiDB-lite"/>
    </source>
</evidence>
<reference evidence="3" key="1">
    <citation type="submission" date="2023-07" db="EMBL/GenBank/DDBJ databases">
        <title>draft genome sequence of fig (Ficus carica).</title>
        <authorList>
            <person name="Takahashi T."/>
            <person name="Nishimura K."/>
        </authorList>
    </citation>
    <scope>NUCLEOTIDE SEQUENCE</scope>
</reference>
<proteinExistence type="predicted"/>
<feature type="region of interest" description="Disordered" evidence="1">
    <location>
        <begin position="64"/>
        <end position="83"/>
    </location>
</feature>
<dbReference type="Proteomes" id="UP001187192">
    <property type="component" value="Unassembled WGS sequence"/>
</dbReference>
<feature type="compositionally biased region" description="Basic residues" evidence="1">
    <location>
        <begin position="73"/>
        <end position="83"/>
    </location>
</feature>
<organism evidence="3 4">
    <name type="scientific">Ficus carica</name>
    <name type="common">Common fig</name>
    <dbReference type="NCBI Taxonomy" id="3494"/>
    <lineage>
        <taxon>Eukaryota</taxon>
        <taxon>Viridiplantae</taxon>
        <taxon>Streptophyta</taxon>
        <taxon>Embryophyta</taxon>
        <taxon>Tracheophyta</taxon>
        <taxon>Spermatophyta</taxon>
        <taxon>Magnoliopsida</taxon>
        <taxon>eudicotyledons</taxon>
        <taxon>Gunneridae</taxon>
        <taxon>Pentapetalae</taxon>
        <taxon>rosids</taxon>
        <taxon>fabids</taxon>
        <taxon>Rosales</taxon>
        <taxon>Moraceae</taxon>
        <taxon>Ficeae</taxon>
        <taxon>Ficus</taxon>
    </lineage>
</organism>
<dbReference type="EMBL" id="BTGU01002499">
    <property type="protein sequence ID" value="GMN19261.1"/>
    <property type="molecule type" value="Genomic_DNA"/>
</dbReference>
<sequence>MLQQFLQQIVPAGIFLKKQKKRLQLILVGTSFLPQLGGHVSCGICPKGLVHFFGEEAAAEEESWKKKETERVQRRKRKSTGRE</sequence>